<sequence>MLKLFISDSMKIEIFFEHSELKLFKRTITRSLSEARYLKANLHSSVLNLEIFSNILFILSHLDVACVIKLIQSCHGSGSRYFLKLCVTIDLRAITTFVNINENYPLSLSF</sequence>
<protein>
    <submittedName>
        <fullName evidence="1">Uncharacterized protein</fullName>
    </submittedName>
</protein>
<organism evidence="1 2">
    <name type="scientific">Brachionus plicatilis</name>
    <name type="common">Marine rotifer</name>
    <name type="synonym">Brachionus muelleri</name>
    <dbReference type="NCBI Taxonomy" id="10195"/>
    <lineage>
        <taxon>Eukaryota</taxon>
        <taxon>Metazoa</taxon>
        <taxon>Spiralia</taxon>
        <taxon>Gnathifera</taxon>
        <taxon>Rotifera</taxon>
        <taxon>Eurotatoria</taxon>
        <taxon>Monogononta</taxon>
        <taxon>Pseudotrocha</taxon>
        <taxon>Ploima</taxon>
        <taxon>Brachionidae</taxon>
        <taxon>Brachionus</taxon>
    </lineage>
</organism>
<name>A0A3M7PN90_BRAPC</name>
<dbReference type="AlphaFoldDB" id="A0A3M7PN90"/>
<accession>A0A3M7PN90</accession>
<comment type="caution">
    <text evidence="1">The sequence shown here is derived from an EMBL/GenBank/DDBJ whole genome shotgun (WGS) entry which is preliminary data.</text>
</comment>
<dbReference type="EMBL" id="REGN01009714">
    <property type="protein sequence ID" value="RNA00510.1"/>
    <property type="molecule type" value="Genomic_DNA"/>
</dbReference>
<dbReference type="Proteomes" id="UP000276133">
    <property type="component" value="Unassembled WGS sequence"/>
</dbReference>
<reference evidence="1 2" key="1">
    <citation type="journal article" date="2018" name="Sci. Rep.">
        <title>Genomic signatures of local adaptation to the degree of environmental predictability in rotifers.</title>
        <authorList>
            <person name="Franch-Gras L."/>
            <person name="Hahn C."/>
            <person name="Garcia-Roger E.M."/>
            <person name="Carmona M.J."/>
            <person name="Serra M."/>
            <person name="Gomez A."/>
        </authorList>
    </citation>
    <scope>NUCLEOTIDE SEQUENCE [LARGE SCALE GENOMIC DNA]</scope>
    <source>
        <strain evidence="1">HYR1</strain>
    </source>
</reference>
<proteinExistence type="predicted"/>
<evidence type="ECO:0000313" key="1">
    <source>
        <dbReference type="EMBL" id="RNA00510.1"/>
    </source>
</evidence>
<gene>
    <name evidence="1" type="ORF">BpHYR1_028137</name>
</gene>
<evidence type="ECO:0000313" key="2">
    <source>
        <dbReference type="Proteomes" id="UP000276133"/>
    </source>
</evidence>
<keyword evidence="2" id="KW-1185">Reference proteome</keyword>